<evidence type="ECO:0000259" key="14">
    <source>
        <dbReference type="Pfam" id="PF01292"/>
    </source>
</evidence>
<evidence type="ECO:0000256" key="3">
    <source>
        <dbReference type="ARBA" id="ARBA00022448"/>
    </source>
</evidence>
<dbReference type="Pfam" id="PF01292">
    <property type="entry name" value="Ni_hydr_CYTB"/>
    <property type="match status" value="1"/>
</dbReference>
<dbReference type="AlphaFoldDB" id="A0A1N7MPE3"/>
<keyword evidence="3" id="KW-0813">Transport</keyword>
<keyword evidence="6 13" id="KW-0812">Transmembrane</keyword>
<keyword evidence="5" id="KW-0349">Heme</keyword>
<comment type="subcellular location">
    <subcellularLocation>
        <location evidence="2">Cell membrane</location>
        <topology evidence="2">Multi-pass membrane protein</topology>
    </subcellularLocation>
</comment>
<dbReference type="Proteomes" id="UP000186221">
    <property type="component" value="Unassembled WGS sequence"/>
</dbReference>
<comment type="cofactor">
    <cofactor evidence="1">
        <name>heme b</name>
        <dbReference type="ChEBI" id="CHEBI:60344"/>
    </cofactor>
</comment>
<evidence type="ECO:0000256" key="7">
    <source>
        <dbReference type="ARBA" id="ARBA00022723"/>
    </source>
</evidence>
<keyword evidence="11 13" id="KW-0472">Membrane</keyword>
<accession>A0A1N7MPE3</accession>
<feature type="transmembrane region" description="Helical" evidence="13">
    <location>
        <begin position="12"/>
        <end position="29"/>
    </location>
</feature>
<keyword evidence="8" id="KW-0249">Electron transport</keyword>
<feature type="transmembrane region" description="Helical" evidence="13">
    <location>
        <begin position="49"/>
        <end position="70"/>
    </location>
</feature>
<evidence type="ECO:0000256" key="13">
    <source>
        <dbReference type="SAM" id="Phobius"/>
    </source>
</evidence>
<reference evidence="16" key="1">
    <citation type="submission" date="2017-01" db="EMBL/GenBank/DDBJ databases">
        <authorList>
            <person name="Varghese N."/>
            <person name="Submissions S."/>
        </authorList>
    </citation>
    <scope>NUCLEOTIDE SEQUENCE [LARGE SCALE GENOMIC DNA]</scope>
    <source>
        <strain evidence="16">DSM 19945</strain>
    </source>
</reference>
<evidence type="ECO:0000256" key="6">
    <source>
        <dbReference type="ARBA" id="ARBA00022692"/>
    </source>
</evidence>
<dbReference type="STRING" id="453582.SAMN05421580_10686"/>
<evidence type="ECO:0000256" key="1">
    <source>
        <dbReference type="ARBA" id="ARBA00001970"/>
    </source>
</evidence>
<organism evidence="15 16">
    <name type="scientific">Rhodobacter aestuarii</name>
    <dbReference type="NCBI Taxonomy" id="453582"/>
    <lineage>
        <taxon>Bacteria</taxon>
        <taxon>Pseudomonadati</taxon>
        <taxon>Pseudomonadota</taxon>
        <taxon>Alphaproteobacteria</taxon>
        <taxon>Rhodobacterales</taxon>
        <taxon>Rhodobacter group</taxon>
        <taxon>Rhodobacter</taxon>
    </lineage>
</organism>
<name>A0A1N7MPE3_9RHOB</name>
<evidence type="ECO:0000256" key="2">
    <source>
        <dbReference type="ARBA" id="ARBA00004651"/>
    </source>
</evidence>
<evidence type="ECO:0000256" key="5">
    <source>
        <dbReference type="ARBA" id="ARBA00022617"/>
    </source>
</evidence>
<evidence type="ECO:0000256" key="10">
    <source>
        <dbReference type="ARBA" id="ARBA00023004"/>
    </source>
</evidence>
<dbReference type="GO" id="GO:0020037">
    <property type="term" value="F:heme binding"/>
    <property type="evidence" value="ECO:0007669"/>
    <property type="project" value="TreeGrafter"/>
</dbReference>
<evidence type="ECO:0000256" key="8">
    <source>
        <dbReference type="ARBA" id="ARBA00022982"/>
    </source>
</evidence>
<dbReference type="PANTHER" id="PTHR30529:SF7">
    <property type="entry name" value="CYTOCHROME B561 BACTERIAL_NI-HYDROGENASE DOMAIN-CONTAINING PROTEIN"/>
    <property type="match status" value="1"/>
</dbReference>
<dbReference type="InterPro" id="IPR052168">
    <property type="entry name" value="Cytochrome_b561_oxidase"/>
</dbReference>
<dbReference type="GO" id="GO:0022904">
    <property type="term" value="P:respiratory electron transport chain"/>
    <property type="evidence" value="ECO:0007669"/>
    <property type="project" value="InterPro"/>
</dbReference>
<evidence type="ECO:0000256" key="9">
    <source>
        <dbReference type="ARBA" id="ARBA00022989"/>
    </source>
</evidence>
<dbReference type="EMBL" id="FTOG01000006">
    <property type="protein sequence ID" value="SIS87868.1"/>
    <property type="molecule type" value="Genomic_DNA"/>
</dbReference>
<dbReference type="InterPro" id="IPR011577">
    <property type="entry name" value="Cyt_b561_bac/Ni-Hgenase"/>
</dbReference>
<keyword evidence="7" id="KW-0479">Metal-binding</keyword>
<dbReference type="GO" id="GO:0009055">
    <property type="term" value="F:electron transfer activity"/>
    <property type="evidence" value="ECO:0007669"/>
    <property type="project" value="InterPro"/>
</dbReference>
<keyword evidence="4" id="KW-1003">Cell membrane</keyword>
<proteinExistence type="inferred from homology"/>
<evidence type="ECO:0000256" key="11">
    <source>
        <dbReference type="ARBA" id="ARBA00023136"/>
    </source>
</evidence>
<dbReference type="RefSeq" id="WP_076484885.1">
    <property type="nucleotide sequence ID" value="NZ_FTOG01000006.1"/>
</dbReference>
<keyword evidence="10" id="KW-0408">Iron</keyword>
<sequence length="159" mass="17740">MSSKTKYAPTQIALHWVIVLLFYFNYFVSEGMGRANYQHNSGQPVTGSVAEWHIPVGLALLGLMILRLFLRLRDGVPAPAQGGDPRFAKLAEALHWAFYALLILGPMAGAASWFFGMRSLGELHGPMMSLAFFLTFAHIGAALYHQFWLKDNLIARMRA</sequence>
<dbReference type="SUPFAM" id="SSF81342">
    <property type="entry name" value="Transmembrane di-heme cytochromes"/>
    <property type="match status" value="1"/>
</dbReference>
<feature type="transmembrane region" description="Helical" evidence="13">
    <location>
        <begin position="127"/>
        <end position="149"/>
    </location>
</feature>
<dbReference type="PANTHER" id="PTHR30529">
    <property type="entry name" value="CYTOCHROME B561"/>
    <property type="match status" value="1"/>
</dbReference>
<dbReference type="OrthoDB" id="8156287at2"/>
<dbReference type="GO" id="GO:0046872">
    <property type="term" value="F:metal ion binding"/>
    <property type="evidence" value="ECO:0007669"/>
    <property type="project" value="UniProtKB-KW"/>
</dbReference>
<protein>
    <submittedName>
        <fullName evidence="15">Cytochrome b561</fullName>
    </submittedName>
</protein>
<keyword evidence="9 13" id="KW-1133">Transmembrane helix</keyword>
<evidence type="ECO:0000256" key="12">
    <source>
        <dbReference type="ARBA" id="ARBA00037975"/>
    </source>
</evidence>
<evidence type="ECO:0000256" key="4">
    <source>
        <dbReference type="ARBA" id="ARBA00022475"/>
    </source>
</evidence>
<evidence type="ECO:0000313" key="16">
    <source>
        <dbReference type="Proteomes" id="UP000186221"/>
    </source>
</evidence>
<comment type="similarity">
    <text evidence="12">Belongs to the cytochrome b561 family.</text>
</comment>
<feature type="transmembrane region" description="Helical" evidence="13">
    <location>
        <begin position="96"/>
        <end position="115"/>
    </location>
</feature>
<feature type="domain" description="Cytochrome b561 bacterial/Ni-hydrogenase" evidence="14">
    <location>
        <begin position="7"/>
        <end position="157"/>
    </location>
</feature>
<keyword evidence="16" id="KW-1185">Reference proteome</keyword>
<dbReference type="GO" id="GO:0005886">
    <property type="term" value="C:plasma membrane"/>
    <property type="evidence" value="ECO:0007669"/>
    <property type="project" value="UniProtKB-SubCell"/>
</dbReference>
<gene>
    <name evidence="15" type="ORF">SAMN05421580_10686</name>
</gene>
<evidence type="ECO:0000313" key="15">
    <source>
        <dbReference type="EMBL" id="SIS87868.1"/>
    </source>
</evidence>
<dbReference type="InterPro" id="IPR016174">
    <property type="entry name" value="Di-haem_cyt_TM"/>
</dbReference>